<name>A0AAP2DU78_9BACT</name>
<protein>
    <submittedName>
        <fullName evidence="2">Uncharacterized protein</fullName>
    </submittedName>
</protein>
<accession>A0AAP2DU78</accession>
<dbReference type="Proteomes" id="UP001319200">
    <property type="component" value="Unassembled WGS sequence"/>
</dbReference>
<comment type="caution">
    <text evidence="2">The sequence shown here is derived from an EMBL/GenBank/DDBJ whole genome shotgun (WGS) entry which is preliminary data.</text>
</comment>
<evidence type="ECO:0000256" key="1">
    <source>
        <dbReference type="SAM" id="Phobius"/>
    </source>
</evidence>
<keyword evidence="1" id="KW-0472">Membrane</keyword>
<dbReference type="EMBL" id="JAHESF010000046">
    <property type="protein sequence ID" value="MBT1700709.1"/>
    <property type="molecule type" value="Genomic_DNA"/>
</dbReference>
<proteinExistence type="predicted"/>
<sequence>MVDKLMDADEILLNKCKNLVQEKLGWEGSESWTNHDFQVLSEKIQEATGVNLSVATLKRIWGKVKYDSKPTITTLNTLAQFTGYENWRTFKQSQPAVSGNGNGHGHINGTEHTMQDKAASESTAKTRRLWRSGLVGTALCGGILFIFLYGFRKGPEKQIHPAQYAFSSMKVVSEGVPNSVIFDYDASAAPVDSVFIQQSWDERRRTQVPRDGRQHTSIYYTPGFFQAKLVVAGEVVKEHNLWITSGGWMALANKEPVPVYFKDADFRKPGMLSLPVSRMKENNISFQPETPSLSYYNVKDFGDIRSDNFIFETEVRSDYNEGSGVCQFVHISLLLEGSIIIVPLSIKGCVSDLYLAVDDQGFDGKKTDLSAFGCDLSQWVKVRCEVKNGKGRILINNELAQEIEVHDSKKIVGLVYRFQGTGSINAVTLSSQDGAAKFEDSF</sequence>
<gene>
    <name evidence="2" type="ORF">KK083_27715</name>
</gene>
<dbReference type="AlphaFoldDB" id="A0AAP2DU78"/>
<reference evidence="2 3" key="1">
    <citation type="submission" date="2021-05" db="EMBL/GenBank/DDBJ databases">
        <title>A Polyphasic approach of four new species of the genus Ohtaekwangia: Ohtaekwangia histidinii sp. nov., Ohtaekwangia cretensis sp. nov., Ohtaekwangia indiensis sp. nov., Ohtaekwangia reichenbachii sp. nov. from diverse environment.</title>
        <authorList>
            <person name="Octaviana S."/>
        </authorList>
    </citation>
    <scope>NUCLEOTIDE SEQUENCE [LARGE SCALE GENOMIC DNA]</scope>
    <source>
        <strain evidence="2 3">PWU4</strain>
    </source>
</reference>
<organism evidence="2 3">
    <name type="scientific">Chryseosolibacter histidini</name>
    <dbReference type="NCBI Taxonomy" id="2782349"/>
    <lineage>
        <taxon>Bacteria</taxon>
        <taxon>Pseudomonadati</taxon>
        <taxon>Bacteroidota</taxon>
        <taxon>Cytophagia</taxon>
        <taxon>Cytophagales</taxon>
        <taxon>Chryseotaleaceae</taxon>
        <taxon>Chryseosolibacter</taxon>
    </lineage>
</organism>
<keyword evidence="1" id="KW-0812">Transmembrane</keyword>
<evidence type="ECO:0000313" key="3">
    <source>
        <dbReference type="Proteomes" id="UP001319200"/>
    </source>
</evidence>
<evidence type="ECO:0000313" key="2">
    <source>
        <dbReference type="EMBL" id="MBT1700709.1"/>
    </source>
</evidence>
<feature type="transmembrane region" description="Helical" evidence="1">
    <location>
        <begin position="129"/>
        <end position="151"/>
    </location>
</feature>
<keyword evidence="3" id="KW-1185">Reference proteome</keyword>
<dbReference type="RefSeq" id="WP_254169396.1">
    <property type="nucleotide sequence ID" value="NZ_JAHESF010000046.1"/>
</dbReference>
<keyword evidence="1" id="KW-1133">Transmembrane helix</keyword>